<organism evidence="1 2">
    <name type="scientific">Myriangium duriaei CBS 260.36</name>
    <dbReference type="NCBI Taxonomy" id="1168546"/>
    <lineage>
        <taxon>Eukaryota</taxon>
        <taxon>Fungi</taxon>
        <taxon>Dikarya</taxon>
        <taxon>Ascomycota</taxon>
        <taxon>Pezizomycotina</taxon>
        <taxon>Dothideomycetes</taxon>
        <taxon>Dothideomycetidae</taxon>
        <taxon>Myriangiales</taxon>
        <taxon>Myriangiaceae</taxon>
        <taxon>Myriangium</taxon>
    </lineage>
</organism>
<evidence type="ECO:0000313" key="1">
    <source>
        <dbReference type="EMBL" id="KAF2150053.1"/>
    </source>
</evidence>
<dbReference type="Proteomes" id="UP000799439">
    <property type="component" value="Unassembled WGS sequence"/>
</dbReference>
<name>A0A9P4IU67_9PEZI</name>
<keyword evidence="2" id="KW-1185">Reference proteome</keyword>
<evidence type="ECO:0008006" key="3">
    <source>
        <dbReference type="Google" id="ProtNLM"/>
    </source>
</evidence>
<dbReference type="AlphaFoldDB" id="A0A9P4IU67"/>
<evidence type="ECO:0000313" key="2">
    <source>
        <dbReference type="Proteomes" id="UP000799439"/>
    </source>
</evidence>
<sequence length="631" mass="69771">MAQTDSTAVSDSDSLIVMWPTGDAIVTSSCTALPKKSFLVSATSISRFSSVLHNLFYHAVTYGLSQPEDGLPEVMLPEHPEVVLRLLCAAHLQPISSLAPMEAASLYALAKAADKYDCGDCVGEDIHLGNLSLHSYDLSELAKLMFIAMTFRKASEFRQITQYLALEFDRVAVWRAGHEINGLPFSVMRSLLDPVDQGTLTIRRKLLDPMQLVLNCHACCMTNGYDVWIRLGLAQSGFTAGEFFRKKPVAGMIAMSLENLDRASGQPLPDETSALSADSFVQSPVSEPDNNGLSLTIMDQDGDAFISSAQPPIMHFLISSKKLSKFSACFGDILKDPTMTGGLQPSVSQPPVIERPEDGETLHDLFWVAHAGPDGWVPSLIFDVETTWRLACATATYGCEQQMARMVSLENPAVAYQEAGLAGVAMLLNAARCLDDPKAFRNCTRYMVLDLPPGSIWQIGHVKPRHDLHAHYIRDLVSQQENARRQIFQRFVQPMDTIVKCGKCKVARGSTEWYWIVGNEQSFTINDYLDRLIRFLCRFEADGVQLCTHHTEDKQIPDSFKSLNQAKASLMGAIYKVTDLCPGLCHYCVIMGLASTDRCTEGYCRRKNAWDSLAKEAQAEQRSLVKDAGKS</sequence>
<gene>
    <name evidence="1" type="ORF">K461DRAFT_323538</name>
</gene>
<dbReference type="EMBL" id="ML996090">
    <property type="protein sequence ID" value="KAF2150053.1"/>
    <property type="molecule type" value="Genomic_DNA"/>
</dbReference>
<accession>A0A9P4IU67</accession>
<protein>
    <recommendedName>
        <fullName evidence="3">BTB domain-containing protein</fullName>
    </recommendedName>
</protein>
<reference evidence="1" key="1">
    <citation type="journal article" date="2020" name="Stud. Mycol.">
        <title>101 Dothideomycetes genomes: a test case for predicting lifestyles and emergence of pathogens.</title>
        <authorList>
            <person name="Haridas S."/>
            <person name="Albert R."/>
            <person name="Binder M."/>
            <person name="Bloem J."/>
            <person name="Labutti K."/>
            <person name="Salamov A."/>
            <person name="Andreopoulos B."/>
            <person name="Baker S."/>
            <person name="Barry K."/>
            <person name="Bills G."/>
            <person name="Bluhm B."/>
            <person name="Cannon C."/>
            <person name="Castanera R."/>
            <person name="Culley D."/>
            <person name="Daum C."/>
            <person name="Ezra D."/>
            <person name="Gonzalez J."/>
            <person name="Henrissat B."/>
            <person name="Kuo A."/>
            <person name="Liang C."/>
            <person name="Lipzen A."/>
            <person name="Lutzoni F."/>
            <person name="Magnuson J."/>
            <person name="Mondo S."/>
            <person name="Nolan M."/>
            <person name="Ohm R."/>
            <person name="Pangilinan J."/>
            <person name="Park H.-J."/>
            <person name="Ramirez L."/>
            <person name="Alfaro M."/>
            <person name="Sun H."/>
            <person name="Tritt A."/>
            <person name="Yoshinaga Y."/>
            <person name="Zwiers L.-H."/>
            <person name="Turgeon B."/>
            <person name="Goodwin S."/>
            <person name="Spatafora J."/>
            <person name="Crous P."/>
            <person name="Grigoriev I."/>
        </authorList>
    </citation>
    <scope>NUCLEOTIDE SEQUENCE</scope>
    <source>
        <strain evidence="1">CBS 260.36</strain>
    </source>
</reference>
<proteinExistence type="predicted"/>
<comment type="caution">
    <text evidence="1">The sequence shown here is derived from an EMBL/GenBank/DDBJ whole genome shotgun (WGS) entry which is preliminary data.</text>
</comment>